<feature type="transmembrane region" description="Helical" evidence="1">
    <location>
        <begin position="106"/>
        <end position="125"/>
    </location>
</feature>
<evidence type="ECO:0000313" key="2">
    <source>
        <dbReference type="EMBL" id="CTQ69861.1"/>
    </source>
</evidence>
<feature type="transmembrane region" description="Helical" evidence="1">
    <location>
        <begin position="9"/>
        <end position="32"/>
    </location>
</feature>
<accession>A0A0M7A5J0</accession>
<sequence>MTTPWFDRAILGVAGVTALGVGLAITAVPAGFYAAYDIALGSNPSLLNELRAPGASLTALGALILAGAFLSGVSRFSAALGATVFLAYAFGRFVSMGLDGAPHSGLVTALVVELVIGGLCLLSVVRQTNAVRFSPLKQRAA</sequence>
<dbReference type="OrthoDB" id="583466at2"/>
<reference evidence="3" key="1">
    <citation type="submission" date="2015-07" db="EMBL/GenBank/DDBJ databases">
        <authorList>
            <person name="Rodrigo-Torres Lidia"/>
            <person name="Arahal R.David."/>
        </authorList>
    </citation>
    <scope>NUCLEOTIDE SEQUENCE [LARGE SCALE GENOMIC DNA]</scope>
    <source>
        <strain evidence="3">CECT 5112</strain>
    </source>
</reference>
<feature type="transmembrane region" description="Helical" evidence="1">
    <location>
        <begin position="77"/>
        <end position="94"/>
    </location>
</feature>
<organism evidence="2 3">
    <name type="scientific">Roseibium alexandrii</name>
    <dbReference type="NCBI Taxonomy" id="388408"/>
    <lineage>
        <taxon>Bacteria</taxon>
        <taxon>Pseudomonadati</taxon>
        <taxon>Pseudomonadota</taxon>
        <taxon>Alphaproteobacteria</taxon>
        <taxon>Hyphomicrobiales</taxon>
        <taxon>Stappiaceae</taxon>
        <taxon>Roseibium</taxon>
    </lineage>
</organism>
<feature type="transmembrane region" description="Helical" evidence="1">
    <location>
        <begin position="52"/>
        <end position="70"/>
    </location>
</feature>
<gene>
    <name evidence="2" type="ORF">LAX5112_02282</name>
</gene>
<evidence type="ECO:0000256" key="1">
    <source>
        <dbReference type="SAM" id="Phobius"/>
    </source>
</evidence>
<protein>
    <recommendedName>
        <fullName evidence="4">DUF4345 domain-containing protein</fullName>
    </recommendedName>
</protein>
<evidence type="ECO:0000313" key="3">
    <source>
        <dbReference type="Proteomes" id="UP000053235"/>
    </source>
</evidence>
<dbReference type="Pfam" id="PF14248">
    <property type="entry name" value="DUF4345"/>
    <property type="match status" value="1"/>
</dbReference>
<proteinExistence type="predicted"/>
<name>A0A0M7A5J0_9HYPH</name>
<dbReference type="STRING" id="388408.LAX5112_02282"/>
<dbReference type="AlphaFoldDB" id="A0A0M7A5J0"/>
<keyword evidence="1" id="KW-1133">Transmembrane helix</keyword>
<dbReference type="EMBL" id="CXWD01000007">
    <property type="protein sequence ID" value="CTQ69861.1"/>
    <property type="molecule type" value="Genomic_DNA"/>
</dbReference>
<dbReference type="Proteomes" id="UP000053235">
    <property type="component" value="Unassembled WGS sequence"/>
</dbReference>
<dbReference type="InterPro" id="IPR025597">
    <property type="entry name" value="DUF4345"/>
</dbReference>
<keyword evidence="1" id="KW-0812">Transmembrane</keyword>
<evidence type="ECO:0008006" key="4">
    <source>
        <dbReference type="Google" id="ProtNLM"/>
    </source>
</evidence>
<dbReference type="RefSeq" id="WP_055671894.1">
    <property type="nucleotide sequence ID" value="NZ_CXWD01000007.1"/>
</dbReference>
<keyword evidence="3" id="KW-1185">Reference proteome</keyword>
<keyword evidence="1" id="KW-0472">Membrane</keyword>